<dbReference type="Gene3D" id="3.40.1190.20">
    <property type="match status" value="1"/>
</dbReference>
<dbReference type="SUPFAM" id="SSF53613">
    <property type="entry name" value="Ribokinase-like"/>
    <property type="match status" value="1"/>
</dbReference>
<evidence type="ECO:0000256" key="5">
    <source>
        <dbReference type="ARBA" id="ARBA00022840"/>
    </source>
</evidence>
<dbReference type="AlphaFoldDB" id="A0A6J4UV47"/>
<accession>A0A6J4UV47</accession>
<evidence type="ECO:0000259" key="6">
    <source>
        <dbReference type="Pfam" id="PF00294"/>
    </source>
</evidence>
<evidence type="ECO:0000256" key="3">
    <source>
        <dbReference type="ARBA" id="ARBA00022741"/>
    </source>
</evidence>
<dbReference type="Pfam" id="PF00294">
    <property type="entry name" value="PfkB"/>
    <property type="match status" value="1"/>
</dbReference>
<keyword evidence="3" id="KW-0547">Nucleotide-binding</keyword>
<dbReference type="GO" id="GO:0008865">
    <property type="term" value="F:fructokinase activity"/>
    <property type="evidence" value="ECO:0007669"/>
    <property type="project" value="UniProtKB-EC"/>
</dbReference>
<dbReference type="InterPro" id="IPR011611">
    <property type="entry name" value="PfkB_dom"/>
</dbReference>
<dbReference type="InterPro" id="IPR029056">
    <property type="entry name" value="Ribokinase-like"/>
</dbReference>
<evidence type="ECO:0000313" key="7">
    <source>
        <dbReference type="EMBL" id="CAA9559142.1"/>
    </source>
</evidence>
<dbReference type="PANTHER" id="PTHR43085:SF1">
    <property type="entry name" value="PSEUDOURIDINE KINASE-RELATED"/>
    <property type="match status" value="1"/>
</dbReference>
<keyword evidence="2 7" id="KW-0808">Transferase</keyword>
<sequence length="324" mass="33815">MNDRSPTAPVICAGECLIDLIADPGADLSTADRFAIREGGAPFNLAVGLARLDVPAAFCGVAGDDPFGARLRSLLATEGVDATRLRLAGDADTSLALAWRDERGDGRFRLLRMADRLLGPGDVERAGIDGAAALVVGSVALAESPSREAINRAVSIASAAGVPVVFDVNVRPTLWPGRAALVDACEPILALATVVKLSLDDARELWGCDTATDAIEEMRWHEPWLTVITDGDRGVHLHDRDRNELRAYAVFPVDAVDPTGAGDAFTAALLSRLVDGGWSPPDDPDVAFAMAAGALATTRQGAIPALPDRAAIQAFLAGRAAPVT</sequence>
<evidence type="ECO:0000256" key="1">
    <source>
        <dbReference type="ARBA" id="ARBA00010688"/>
    </source>
</evidence>
<dbReference type="GO" id="GO:0005524">
    <property type="term" value="F:ATP binding"/>
    <property type="evidence" value="ECO:0007669"/>
    <property type="project" value="UniProtKB-KW"/>
</dbReference>
<dbReference type="InterPro" id="IPR050306">
    <property type="entry name" value="PfkB_Carbo_kinase"/>
</dbReference>
<proteinExistence type="inferred from homology"/>
<keyword evidence="4 7" id="KW-0418">Kinase</keyword>
<evidence type="ECO:0000256" key="4">
    <source>
        <dbReference type="ARBA" id="ARBA00022777"/>
    </source>
</evidence>
<dbReference type="InterPro" id="IPR002173">
    <property type="entry name" value="Carboh/pur_kinase_PfkB_CS"/>
</dbReference>
<reference evidence="7" key="1">
    <citation type="submission" date="2020-02" db="EMBL/GenBank/DDBJ databases">
        <authorList>
            <person name="Meier V. D."/>
        </authorList>
    </citation>
    <scope>NUCLEOTIDE SEQUENCE</scope>
    <source>
        <strain evidence="7">AVDCRST_MAG87</strain>
    </source>
</reference>
<organism evidence="7">
    <name type="scientific">uncultured Thermomicrobiales bacterium</name>
    <dbReference type="NCBI Taxonomy" id="1645740"/>
    <lineage>
        <taxon>Bacteria</taxon>
        <taxon>Pseudomonadati</taxon>
        <taxon>Thermomicrobiota</taxon>
        <taxon>Thermomicrobia</taxon>
        <taxon>Thermomicrobiales</taxon>
        <taxon>environmental samples</taxon>
    </lineage>
</organism>
<comment type="similarity">
    <text evidence="1">Belongs to the carbohydrate kinase PfkB family.</text>
</comment>
<evidence type="ECO:0000256" key="2">
    <source>
        <dbReference type="ARBA" id="ARBA00022679"/>
    </source>
</evidence>
<keyword evidence="5" id="KW-0067">ATP-binding</keyword>
<dbReference type="CDD" id="cd01167">
    <property type="entry name" value="bac_FRK"/>
    <property type="match status" value="1"/>
</dbReference>
<gene>
    <name evidence="7" type="ORF">AVDCRST_MAG87-1433</name>
</gene>
<name>A0A6J4UV47_9BACT</name>
<dbReference type="EC" id="2.7.1.4" evidence="7"/>
<feature type="domain" description="Carbohydrate kinase PfkB" evidence="6">
    <location>
        <begin position="10"/>
        <end position="308"/>
    </location>
</feature>
<dbReference type="PROSITE" id="PS00584">
    <property type="entry name" value="PFKB_KINASES_2"/>
    <property type="match status" value="1"/>
</dbReference>
<dbReference type="PANTHER" id="PTHR43085">
    <property type="entry name" value="HEXOKINASE FAMILY MEMBER"/>
    <property type="match status" value="1"/>
</dbReference>
<dbReference type="EMBL" id="CADCWJ010000322">
    <property type="protein sequence ID" value="CAA9559142.1"/>
    <property type="molecule type" value="Genomic_DNA"/>
</dbReference>
<protein>
    <submittedName>
        <fullName evidence="7">Fructokinase</fullName>
        <ecNumber evidence="7">2.7.1.4</ecNumber>
    </submittedName>
</protein>